<evidence type="ECO:0000313" key="3">
    <source>
        <dbReference type="EMBL" id="GAF82133.1"/>
    </source>
</evidence>
<proteinExistence type="predicted"/>
<feature type="transmembrane region" description="Helical" evidence="1">
    <location>
        <begin position="24"/>
        <end position="47"/>
    </location>
</feature>
<keyword evidence="1" id="KW-0812">Transmembrane</keyword>
<accession>X0SM24</accession>
<keyword evidence="1" id="KW-1133">Transmembrane helix</keyword>
<dbReference type="EMBL" id="BARS01002163">
    <property type="protein sequence ID" value="GAF82133.1"/>
    <property type="molecule type" value="Genomic_DNA"/>
</dbReference>
<dbReference type="AlphaFoldDB" id="X0SM24"/>
<keyword evidence="1" id="KW-0472">Membrane</keyword>
<organism evidence="3">
    <name type="scientific">marine sediment metagenome</name>
    <dbReference type="NCBI Taxonomy" id="412755"/>
    <lineage>
        <taxon>unclassified sequences</taxon>
        <taxon>metagenomes</taxon>
        <taxon>ecological metagenomes</taxon>
    </lineage>
</organism>
<feature type="non-terminal residue" evidence="3">
    <location>
        <position position="1"/>
    </location>
</feature>
<dbReference type="Pfam" id="PF10601">
    <property type="entry name" value="zf-LITAF-like"/>
    <property type="match status" value="1"/>
</dbReference>
<dbReference type="InterPro" id="IPR006629">
    <property type="entry name" value="LITAF"/>
</dbReference>
<comment type="caution">
    <text evidence="3">The sequence shown here is derived from an EMBL/GenBank/DDBJ whole genome shotgun (WGS) entry which is preliminary data.</text>
</comment>
<gene>
    <name evidence="3" type="ORF">S01H1_04057</name>
</gene>
<sequence length="80" mass="9571">GKNTVYCPTCEQEVILRRKNFEHMYHEILCFMVTMTIGLGFFVYLILKYSKKKDRCPNCERQFDLKKLSDNEILEKDISN</sequence>
<name>X0SM24_9ZZZZ</name>
<evidence type="ECO:0000259" key="2">
    <source>
        <dbReference type="Pfam" id="PF10601"/>
    </source>
</evidence>
<evidence type="ECO:0000256" key="1">
    <source>
        <dbReference type="SAM" id="Phobius"/>
    </source>
</evidence>
<protein>
    <recommendedName>
        <fullName evidence="2">LITAF domain-containing protein</fullName>
    </recommendedName>
</protein>
<feature type="domain" description="LITAF" evidence="2">
    <location>
        <begin position="3"/>
        <end position="63"/>
    </location>
</feature>
<reference evidence="3" key="1">
    <citation type="journal article" date="2014" name="Front. Microbiol.">
        <title>High frequency of phylogenetically diverse reductive dehalogenase-homologous genes in deep subseafloor sedimentary metagenomes.</title>
        <authorList>
            <person name="Kawai M."/>
            <person name="Futagami T."/>
            <person name="Toyoda A."/>
            <person name="Takaki Y."/>
            <person name="Nishi S."/>
            <person name="Hori S."/>
            <person name="Arai W."/>
            <person name="Tsubouchi T."/>
            <person name="Morono Y."/>
            <person name="Uchiyama I."/>
            <person name="Ito T."/>
            <person name="Fujiyama A."/>
            <person name="Inagaki F."/>
            <person name="Takami H."/>
        </authorList>
    </citation>
    <scope>NUCLEOTIDE SEQUENCE</scope>
    <source>
        <strain evidence="3">Expedition CK06-06</strain>
    </source>
</reference>